<dbReference type="AlphaFoldDB" id="A0A2T2X9E3"/>
<dbReference type="InterPro" id="IPR036380">
    <property type="entry name" value="Isochorismatase-like_sf"/>
</dbReference>
<evidence type="ECO:0000256" key="3">
    <source>
        <dbReference type="ARBA" id="ARBA00022723"/>
    </source>
</evidence>
<dbReference type="PANTHER" id="PTHR11080">
    <property type="entry name" value="PYRAZINAMIDASE/NICOTINAMIDASE"/>
    <property type="match status" value="1"/>
</dbReference>
<reference evidence="9 10" key="1">
    <citation type="journal article" date="2014" name="BMC Genomics">
        <title>Comparison of environmental and isolate Sulfobacillus genomes reveals diverse carbon, sulfur, nitrogen, and hydrogen metabolisms.</title>
        <authorList>
            <person name="Justice N.B."/>
            <person name="Norman A."/>
            <person name="Brown C.T."/>
            <person name="Singh A."/>
            <person name="Thomas B.C."/>
            <person name="Banfield J.F."/>
        </authorList>
    </citation>
    <scope>NUCLEOTIDE SEQUENCE [LARGE SCALE GENOMIC DNA]</scope>
    <source>
        <strain evidence="9">AMDSBA1</strain>
    </source>
</reference>
<name>A0A2T2X9E3_9FIRM</name>
<dbReference type="PANTHER" id="PTHR11080:SF2">
    <property type="entry name" value="LD05707P"/>
    <property type="match status" value="1"/>
</dbReference>
<dbReference type="InterPro" id="IPR052347">
    <property type="entry name" value="Isochorismatase_Nicotinamidase"/>
</dbReference>
<keyword evidence="3" id="KW-0479">Metal-binding</keyword>
<dbReference type="Proteomes" id="UP000242699">
    <property type="component" value="Unassembled WGS sequence"/>
</dbReference>
<feature type="domain" description="Isochorismatase-like" evidence="8">
    <location>
        <begin position="10"/>
        <end position="199"/>
    </location>
</feature>
<evidence type="ECO:0000259" key="8">
    <source>
        <dbReference type="Pfam" id="PF00857"/>
    </source>
</evidence>
<comment type="similarity">
    <text evidence="1">Belongs to the isochorismatase family.</text>
</comment>
<comment type="pathway">
    <text evidence="5">Cofactor biosynthesis; nicotinate biosynthesis; nicotinate from nicotinamide: step 1/1.</text>
</comment>
<dbReference type="EMBL" id="PXYT01000004">
    <property type="protein sequence ID" value="PSR31112.1"/>
    <property type="molecule type" value="Genomic_DNA"/>
</dbReference>
<protein>
    <recommendedName>
        <fullName evidence="6">nicotinamidase</fullName>
        <ecNumber evidence="6">3.5.1.19</ecNumber>
    </recommendedName>
    <alternativeName>
        <fullName evidence="7">Nicotinamide deamidase</fullName>
    </alternativeName>
</protein>
<evidence type="ECO:0000256" key="2">
    <source>
        <dbReference type="ARBA" id="ARBA00022642"/>
    </source>
</evidence>
<dbReference type="Gene3D" id="3.40.50.850">
    <property type="entry name" value="Isochorismatase-like"/>
    <property type="match status" value="1"/>
</dbReference>
<comment type="caution">
    <text evidence="9">The sequence shown here is derived from an EMBL/GenBank/DDBJ whole genome shotgun (WGS) entry which is preliminary data.</text>
</comment>
<evidence type="ECO:0000313" key="10">
    <source>
        <dbReference type="Proteomes" id="UP000242699"/>
    </source>
</evidence>
<dbReference type="InterPro" id="IPR000868">
    <property type="entry name" value="Isochorismatase-like_dom"/>
</dbReference>
<evidence type="ECO:0000256" key="7">
    <source>
        <dbReference type="ARBA" id="ARBA00043224"/>
    </source>
</evidence>
<proteinExistence type="inferred from homology"/>
<dbReference type="Pfam" id="PF00857">
    <property type="entry name" value="Isochorismatase"/>
    <property type="match status" value="1"/>
</dbReference>
<evidence type="ECO:0000256" key="5">
    <source>
        <dbReference type="ARBA" id="ARBA00037900"/>
    </source>
</evidence>
<organism evidence="9 10">
    <name type="scientific">Sulfobacillus benefaciens</name>
    <dbReference type="NCBI Taxonomy" id="453960"/>
    <lineage>
        <taxon>Bacteria</taxon>
        <taxon>Bacillati</taxon>
        <taxon>Bacillota</taxon>
        <taxon>Clostridia</taxon>
        <taxon>Eubacteriales</taxon>
        <taxon>Clostridiales Family XVII. Incertae Sedis</taxon>
        <taxon>Sulfobacillus</taxon>
    </lineage>
</organism>
<sequence>MRNNLDLSFTALIVVDFQNDFCPGGTLAVSEGDQIYPVVQDLVNEFEDRHRPIVFTRDYHPSNHISFVNRGGPWPPHCVQGTYGFEFFPKLRIPDNAAHFFKGYLKDADAYSGFEGCLATNGTITGITLESWLHSQNVHQVYITGLATDYCVKATAIDATRAGFDTIVITNGVKGVNVSPHDSERALNDMKQAGACLLEWPARHG</sequence>
<keyword evidence="4" id="KW-0378">Hydrolase</keyword>
<keyword evidence="2" id="KW-0662">Pyridine nucleotide biosynthesis</keyword>
<evidence type="ECO:0000313" key="9">
    <source>
        <dbReference type="EMBL" id="PSR31112.1"/>
    </source>
</evidence>
<dbReference type="GO" id="GO:0008936">
    <property type="term" value="F:nicotinamidase activity"/>
    <property type="evidence" value="ECO:0007669"/>
    <property type="project" value="UniProtKB-EC"/>
</dbReference>
<evidence type="ECO:0000256" key="4">
    <source>
        <dbReference type="ARBA" id="ARBA00022801"/>
    </source>
</evidence>
<evidence type="ECO:0000256" key="1">
    <source>
        <dbReference type="ARBA" id="ARBA00006336"/>
    </source>
</evidence>
<accession>A0A2T2X9E3</accession>
<gene>
    <name evidence="9" type="ORF">C7B43_03155</name>
</gene>
<evidence type="ECO:0000256" key="6">
    <source>
        <dbReference type="ARBA" id="ARBA00039017"/>
    </source>
</evidence>
<dbReference type="GO" id="GO:0046872">
    <property type="term" value="F:metal ion binding"/>
    <property type="evidence" value="ECO:0007669"/>
    <property type="project" value="UniProtKB-KW"/>
</dbReference>
<dbReference type="GO" id="GO:0019363">
    <property type="term" value="P:pyridine nucleotide biosynthetic process"/>
    <property type="evidence" value="ECO:0007669"/>
    <property type="project" value="UniProtKB-KW"/>
</dbReference>
<dbReference type="CDD" id="cd01011">
    <property type="entry name" value="nicotinamidase"/>
    <property type="match status" value="1"/>
</dbReference>
<dbReference type="EC" id="3.5.1.19" evidence="6"/>
<dbReference type="SUPFAM" id="SSF52499">
    <property type="entry name" value="Isochorismatase-like hydrolases"/>
    <property type="match status" value="1"/>
</dbReference>